<dbReference type="Proteomes" id="UP001144372">
    <property type="component" value="Unassembled WGS sequence"/>
</dbReference>
<dbReference type="EMBL" id="BSDR01000001">
    <property type="protein sequence ID" value="GLI33260.1"/>
    <property type="molecule type" value="Genomic_DNA"/>
</dbReference>
<name>A0A9W6FT87_9BACT</name>
<keyword evidence="3" id="KW-1185">Reference proteome</keyword>
<gene>
    <name evidence="2" type="ORF">DAMNIGENAA_06930</name>
</gene>
<feature type="region of interest" description="Disordered" evidence="1">
    <location>
        <begin position="62"/>
        <end position="97"/>
    </location>
</feature>
<organism evidence="2 3">
    <name type="scientific">Desulforhabdus amnigena</name>
    <dbReference type="NCBI Taxonomy" id="40218"/>
    <lineage>
        <taxon>Bacteria</taxon>
        <taxon>Pseudomonadati</taxon>
        <taxon>Thermodesulfobacteriota</taxon>
        <taxon>Syntrophobacteria</taxon>
        <taxon>Syntrophobacterales</taxon>
        <taxon>Syntrophobacteraceae</taxon>
        <taxon>Desulforhabdus</taxon>
    </lineage>
</organism>
<sequence>MLMYLKNNPVQSLHGKLFGMPLGKTNMWIHVLLPILGNTLRNLGFAPSRQVEHLRERLEIKTDPPFFATMEPSGRSNGPRIPRSRGATTAGRRNTTP</sequence>
<feature type="compositionally biased region" description="Low complexity" evidence="1">
    <location>
        <begin position="84"/>
        <end position="97"/>
    </location>
</feature>
<protein>
    <submittedName>
        <fullName evidence="2">Uncharacterized protein</fullName>
    </submittedName>
</protein>
<evidence type="ECO:0000313" key="3">
    <source>
        <dbReference type="Proteomes" id="UP001144372"/>
    </source>
</evidence>
<reference evidence="2" key="1">
    <citation type="submission" date="2022-12" db="EMBL/GenBank/DDBJ databases">
        <title>Reference genome sequencing for broad-spectrum identification of bacterial and archaeal isolates by mass spectrometry.</title>
        <authorList>
            <person name="Sekiguchi Y."/>
            <person name="Tourlousse D.M."/>
        </authorList>
    </citation>
    <scope>NUCLEOTIDE SEQUENCE</scope>
    <source>
        <strain evidence="2">ASRB1</strain>
    </source>
</reference>
<comment type="caution">
    <text evidence="2">The sequence shown here is derived from an EMBL/GenBank/DDBJ whole genome shotgun (WGS) entry which is preliminary data.</text>
</comment>
<accession>A0A9W6FT87</accession>
<evidence type="ECO:0000313" key="2">
    <source>
        <dbReference type="EMBL" id="GLI33260.1"/>
    </source>
</evidence>
<proteinExistence type="predicted"/>
<dbReference type="AlphaFoldDB" id="A0A9W6FT87"/>
<evidence type="ECO:0000256" key="1">
    <source>
        <dbReference type="SAM" id="MobiDB-lite"/>
    </source>
</evidence>